<dbReference type="PROSITE" id="PS50262">
    <property type="entry name" value="G_PROTEIN_RECEP_F1_2"/>
    <property type="match status" value="1"/>
</dbReference>
<dbReference type="InterPro" id="IPR000276">
    <property type="entry name" value="GPCR_Rhodpsn"/>
</dbReference>
<dbReference type="PANTHER" id="PTHR26451:SF345">
    <property type="entry name" value="OLFACTORY RECEPTOR"/>
    <property type="match status" value="1"/>
</dbReference>
<comment type="similarity">
    <text evidence="13">Belongs to the G-protein coupled receptor 1 family.</text>
</comment>
<evidence type="ECO:0000313" key="17">
    <source>
        <dbReference type="Proteomes" id="UP000694397"/>
    </source>
</evidence>
<dbReference type="PANTHER" id="PTHR26451">
    <property type="entry name" value="G_PROTEIN_RECEP_F1_2 DOMAIN-CONTAINING PROTEIN"/>
    <property type="match status" value="1"/>
</dbReference>
<keyword evidence="12 13" id="KW-0807">Transducer</keyword>
<dbReference type="GO" id="GO:0005886">
    <property type="term" value="C:plasma membrane"/>
    <property type="evidence" value="ECO:0007669"/>
    <property type="project" value="UniProtKB-SubCell"/>
</dbReference>
<keyword evidence="5 14" id="KW-0552">Olfaction</keyword>
<name>A0A8C9R3F0_SCLFO</name>
<dbReference type="GO" id="GO:0004984">
    <property type="term" value="F:olfactory receptor activity"/>
    <property type="evidence" value="ECO:0007669"/>
    <property type="project" value="InterPro"/>
</dbReference>
<keyword evidence="6 14" id="KW-1133">Transmembrane helix</keyword>
<evidence type="ECO:0000259" key="15">
    <source>
        <dbReference type="PROSITE" id="PS50262"/>
    </source>
</evidence>
<keyword evidence="4 13" id="KW-0812">Transmembrane</keyword>
<dbReference type="GO" id="GO:0004930">
    <property type="term" value="F:G protein-coupled receptor activity"/>
    <property type="evidence" value="ECO:0007669"/>
    <property type="project" value="UniProtKB-KW"/>
</dbReference>
<feature type="domain" description="G-protein coupled receptors family 1 profile" evidence="15">
    <location>
        <begin position="34"/>
        <end position="283"/>
    </location>
</feature>
<reference evidence="16 17" key="1">
    <citation type="submission" date="2019-04" db="EMBL/GenBank/DDBJ databases">
        <authorList>
            <consortium name="Wellcome Sanger Institute Data Sharing"/>
        </authorList>
    </citation>
    <scope>NUCLEOTIDE SEQUENCE [LARGE SCALE GENOMIC DNA]</scope>
</reference>
<evidence type="ECO:0000256" key="1">
    <source>
        <dbReference type="ARBA" id="ARBA00004651"/>
    </source>
</evidence>
<comment type="subcellular location">
    <subcellularLocation>
        <location evidence="1 14">Cell membrane</location>
        <topology evidence="1 14">Multi-pass membrane protein</topology>
    </subcellularLocation>
</comment>
<dbReference type="Proteomes" id="UP000694397">
    <property type="component" value="Chromosome 10"/>
</dbReference>
<dbReference type="Ensembl" id="ENSSFOT00015008632.2">
    <property type="protein sequence ID" value="ENSSFOP00015008511.2"/>
    <property type="gene ID" value="ENSSFOG00015005562.2"/>
</dbReference>
<dbReference type="GO" id="GO:0005549">
    <property type="term" value="F:odorant binding"/>
    <property type="evidence" value="ECO:0007669"/>
    <property type="project" value="TreeGrafter"/>
</dbReference>
<evidence type="ECO:0000256" key="4">
    <source>
        <dbReference type="ARBA" id="ARBA00022692"/>
    </source>
</evidence>
<evidence type="ECO:0000256" key="12">
    <source>
        <dbReference type="ARBA" id="ARBA00023224"/>
    </source>
</evidence>
<evidence type="ECO:0000256" key="3">
    <source>
        <dbReference type="ARBA" id="ARBA00022606"/>
    </source>
</evidence>
<dbReference type="InterPro" id="IPR052921">
    <property type="entry name" value="GPCR1_Superfamily_Member"/>
</dbReference>
<keyword evidence="17" id="KW-1185">Reference proteome</keyword>
<evidence type="ECO:0000256" key="5">
    <source>
        <dbReference type="ARBA" id="ARBA00022725"/>
    </source>
</evidence>
<dbReference type="PRINTS" id="PR00245">
    <property type="entry name" value="OLFACTORYR"/>
</dbReference>
<accession>A0A8C9R3F0</accession>
<reference evidence="16" key="2">
    <citation type="submission" date="2025-08" db="UniProtKB">
        <authorList>
            <consortium name="Ensembl"/>
        </authorList>
    </citation>
    <scope>IDENTIFICATION</scope>
</reference>
<sequence>MNAILIFTAYGPPSAVNTFFFILTFLVYLITILANLFLALVIIMEPSLQKPMYVFMLHLAINGVIGSTSVCPKIMDLLISSTKESSYEGCLGQVFFINFYASSAYAILTAMAYDRYVSICKPLQYHTIMTSGKVKQLVFVIYFFPITALSTQVYLTSKLPLCKNNINKLFCDNLAIVNLSCVKSNLGNIFGIFIIIFLVVLPLILVVISYIKILAVCLKTSKDAQKKALSTCTPHLITFVNFSIASLFSVIYNRFNDYIPSHVNFFMSLHFILLPPLLHPLIYGIRTLEIRKCIAKILRKRVFTDSLPIVLVNSRS</sequence>
<evidence type="ECO:0000313" key="16">
    <source>
        <dbReference type="Ensembl" id="ENSSFOP00015008511.2"/>
    </source>
</evidence>
<proteinExistence type="inferred from homology"/>
<keyword evidence="7 13" id="KW-0297">G-protein coupled receptor</keyword>
<evidence type="ECO:0000256" key="13">
    <source>
        <dbReference type="RuleBase" id="RU000688"/>
    </source>
</evidence>
<dbReference type="SUPFAM" id="SSF81321">
    <property type="entry name" value="Family A G protein-coupled receptor-like"/>
    <property type="match status" value="1"/>
</dbReference>
<dbReference type="InterPro" id="IPR000725">
    <property type="entry name" value="Olfact_rcpt"/>
</dbReference>
<evidence type="ECO:0000256" key="8">
    <source>
        <dbReference type="ARBA" id="ARBA00023136"/>
    </source>
</evidence>
<dbReference type="Pfam" id="PF13853">
    <property type="entry name" value="7tm_4"/>
    <property type="match status" value="1"/>
</dbReference>
<dbReference type="OrthoDB" id="5967898at2759"/>
<keyword evidence="11" id="KW-0325">Glycoprotein</keyword>
<dbReference type="PROSITE" id="PS00237">
    <property type="entry name" value="G_PROTEIN_RECEP_F1_1"/>
    <property type="match status" value="1"/>
</dbReference>
<dbReference type="GeneTree" id="ENSGT00940000167612"/>
<keyword evidence="10 13" id="KW-0675">Receptor</keyword>
<feature type="transmembrane region" description="Helical" evidence="14">
    <location>
        <begin position="137"/>
        <end position="155"/>
    </location>
</feature>
<dbReference type="FunFam" id="1.20.1070.10:FF:000024">
    <property type="entry name" value="Olfactory receptor"/>
    <property type="match status" value="1"/>
</dbReference>
<feature type="transmembrane region" description="Helical" evidence="14">
    <location>
        <begin position="95"/>
        <end position="116"/>
    </location>
</feature>
<feature type="transmembrane region" description="Helical" evidence="14">
    <location>
        <begin position="189"/>
        <end position="211"/>
    </location>
</feature>
<feature type="transmembrane region" description="Helical" evidence="14">
    <location>
        <begin position="264"/>
        <end position="285"/>
    </location>
</feature>
<evidence type="ECO:0000256" key="10">
    <source>
        <dbReference type="ARBA" id="ARBA00023170"/>
    </source>
</evidence>
<dbReference type="PRINTS" id="PR00237">
    <property type="entry name" value="GPCRRHODOPSN"/>
</dbReference>
<dbReference type="InterPro" id="IPR017452">
    <property type="entry name" value="GPCR_Rhodpsn_7TM"/>
</dbReference>
<feature type="transmembrane region" description="Helical" evidence="14">
    <location>
        <begin position="232"/>
        <end position="252"/>
    </location>
</feature>
<reference evidence="16" key="3">
    <citation type="submission" date="2025-09" db="UniProtKB">
        <authorList>
            <consortium name="Ensembl"/>
        </authorList>
    </citation>
    <scope>IDENTIFICATION</scope>
</reference>
<evidence type="ECO:0000256" key="7">
    <source>
        <dbReference type="ARBA" id="ARBA00023040"/>
    </source>
</evidence>
<evidence type="ECO:0000256" key="2">
    <source>
        <dbReference type="ARBA" id="ARBA00022475"/>
    </source>
</evidence>
<feature type="transmembrane region" description="Helical" evidence="14">
    <location>
        <begin position="55"/>
        <end position="75"/>
    </location>
</feature>
<protein>
    <recommendedName>
        <fullName evidence="14">Olfactory receptor</fullName>
    </recommendedName>
</protein>
<keyword evidence="8 14" id="KW-0472">Membrane</keyword>
<evidence type="ECO:0000256" key="14">
    <source>
        <dbReference type="RuleBase" id="RU363047"/>
    </source>
</evidence>
<organism evidence="16 17">
    <name type="scientific">Scleropages formosus</name>
    <name type="common">Asian bonytongue</name>
    <name type="synonym">Osteoglossum formosum</name>
    <dbReference type="NCBI Taxonomy" id="113540"/>
    <lineage>
        <taxon>Eukaryota</taxon>
        <taxon>Metazoa</taxon>
        <taxon>Chordata</taxon>
        <taxon>Craniata</taxon>
        <taxon>Vertebrata</taxon>
        <taxon>Euteleostomi</taxon>
        <taxon>Actinopterygii</taxon>
        <taxon>Neopterygii</taxon>
        <taxon>Teleostei</taxon>
        <taxon>Osteoglossocephala</taxon>
        <taxon>Osteoglossomorpha</taxon>
        <taxon>Osteoglossiformes</taxon>
        <taxon>Osteoglossidae</taxon>
        <taxon>Scleropages</taxon>
    </lineage>
</organism>
<feature type="transmembrane region" description="Helical" evidence="14">
    <location>
        <begin position="20"/>
        <end position="43"/>
    </location>
</feature>
<evidence type="ECO:0000256" key="9">
    <source>
        <dbReference type="ARBA" id="ARBA00023157"/>
    </source>
</evidence>
<dbReference type="Gene3D" id="1.20.1070.10">
    <property type="entry name" value="Rhodopsin 7-helix transmembrane proteins"/>
    <property type="match status" value="1"/>
</dbReference>
<evidence type="ECO:0000256" key="11">
    <source>
        <dbReference type="ARBA" id="ARBA00023180"/>
    </source>
</evidence>
<dbReference type="AlphaFoldDB" id="A0A8C9R3F0"/>
<keyword evidence="3 14" id="KW-0716">Sensory transduction</keyword>
<keyword evidence="2 14" id="KW-1003">Cell membrane</keyword>
<evidence type="ECO:0000256" key="6">
    <source>
        <dbReference type="ARBA" id="ARBA00022989"/>
    </source>
</evidence>
<keyword evidence="9" id="KW-1015">Disulfide bond</keyword>